<dbReference type="PANTHER" id="PTHR16560:SF2">
    <property type="entry name" value="ALPHA-2-MACROGLOBULIN RECEPTOR-ASSOCIATED PROTEIN"/>
    <property type="match status" value="1"/>
</dbReference>
<dbReference type="InterPro" id="IPR036744">
    <property type="entry name" value="RAP_sf"/>
</dbReference>
<accession>A0A1I7XP59</accession>
<dbReference type="GO" id="GO:0005783">
    <property type="term" value="C:endoplasmic reticulum"/>
    <property type="evidence" value="ECO:0007669"/>
    <property type="project" value="InterPro"/>
</dbReference>
<dbReference type="SUPFAM" id="SSF47045">
    <property type="entry name" value="RAP domain-like"/>
    <property type="match status" value="3"/>
</dbReference>
<dbReference type="GO" id="GO:0048259">
    <property type="term" value="P:regulation of receptor-mediated endocytosis"/>
    <property type="evidence" value="ECO:0007669"/>
    <property type="project" value="TreeGrafter"/>
</dbReference>
<protein>
    <submittedName>
        <fullName evidence="4">Alpha-2-MRAP_C domain-containing protein</fullName>
    </submittedName>
</protein>
<name>A0A1I7XP59_HETBA</name>
<dbReference type="InterPro" id="IPR010483">
    <property type="entry name" value="Alpha_2_MRAP_C"/>
</dbReference>
<dbReference type="Proteomes" id="UP000095283">
    <property type="component" value="Unplaced"/>
</dbReference>
<dbReference type="Gene3D" id="1.20.81.10">
    <property type="entry name" value="RAP domain"/>
    <property type="match status" value="3"/>
</dbReference>
<dbReference type="GO" id="GO:0008201">
    <property type="term" value="F:heparin binding"/>
    <property type="evidence" value="ECO:0007669"/>
    <property type="project" value="InterPro"/>
</dbReference>
<reference evidence="4" key="1">
    <citation type="submission" date="2016-11" db="UniProtKB">
        <authorList>
            <consortium name="WormBaseParasite"/>
        </authorList>
    </citation>
    <scope>IDENTIFICATION</scope>
</reference>
<dbReference type="AlphaFoldDB" id="A0A1I7XP59"/>
<sequence length="405" mass="47995">MKQTIYKKSQFPNNRFKRHDKLFGKQLVSKDRARNNLAVQLTVFITQVAYFNNSNIIEFRNYKPEMKIHTCLSVLIVILCLVNECITIKFRSEKVNYIYEKALQHISDRKRLQKLEDELLSYDKIYMETKSMHLSGSVNDLNKELAKVDEKLINVLEKFGLQQTVQAFKEKMKHRNSNKEETKNLTIPLETFSDERLQKLWLDAKNSKFSDTELIELYEELKEVERKTARYDDALKEYNKVPVENSLQHTDNTELDDKTAQVKAAHRAMNDHYEQLQNKISNTESSPFKDDKVKKLWKLAQTNRNFSAHDLEVMKDELLHFDKHLKKIALHKVYDISRENFCASSTILFFLQSELDAIRSNNEKEGKTTLQHLENTEMEAKHERMDRKLRKLEKYLEAKVRHSEL</sequence>
<dbReference type="PANTHER" id="PTHR16560">
    <property type="entry name" value="ALPHA-2-MACROGLOBULIN RECEPTOR-ASSOCIATED PROTEIN"/>
    <property type="match status" value="1"/>
</dbReference>
<dbReference type="Pfam" id="PF06401">
    <property type="entry name" value="Alpha-2-MRAP_C"/>
    <property type="match status" value="1"/>
</dbReference>
<keyword evidence="1" id="KW-0175">Coiled coil</keyword>
<feature type="domain" description="Alpha-2-macroglobulin RAP C-terminal" evidence="2">
    <location>
        <begin position="191"/>
        <end position="405"/>
    </location>
</feature>
<dbReference type="InterPro" id="IPR038003">
    <property type="entry name" value="A2-macroglobuin_RAP"/>
</dbReference>
<evidence type="ECO:0000259" key="2">
    <source>
        <dbReference type="Pfam" id="PF06401"/>
    </source>
</evidence>
<dbReference type="WBParaSite" id="Hba_19263">
    <property type="protein sequence ID" value="Hba_19263"/>
    <property type="gene ID" value="Hba_19263"/>
</dbReference>
<evidence type="ECO:0000256" key="1">
    <source>
        <dbReference type="SAM" id="Coils"/>
    </source>
</evidence>
<dbReference type="GO" id="GO:0048019">
    <property type="term" value="F:receptor antagonist activity"/>
    <property type="evidence" value="ECO:0007669"/>
    <property type="project" value="InterPro"/>
</dbReference>
<proteinExistence type="predicted"/>
<organism evidence="3 4">
    <name type="scientific">Heterorhabditis bacteriophora</name>
    <name type="common">Entomopathogenic nematode worm</name>
    <dbReference type="NCBI Taxonomy" id="37862"/>
    <lineage>
        <taxon>Eukaryota</taxon>
        <taxon>Metazoa</taxon>
        <taxon>Ecdysozoa</taxon>
        <taxon>Nematoda</taxon>
        <taxon>Chromadorea</taxon>
        <taxon>Rhabditida</taxon>
        <taxon>Rhabditina</taxon>
        <taxon>Rhabditomorpha</taxon>
        <taxon>Strongyloidea</taxon>
        <taxon>Heterorhabditidae</taxon>
        <taxon>Heterorhabditis</taxon>
    </lineage>
</organism>
<feature type="coiled-coil region" evidence="1">
    <location>
        <begin position="214"/>
        <end position="241"/>
    </location>
</feature>
<evidence type="ECO:0000313" key="4">
    <source>
        <dbReference type="WBParaSite" id="Hba_19263"/>
    </source>
</evidence>
<keyword evidence="3" id="KW-1185">Reference proteome</keyword>
<dbReference type="GO" id="GO:0050750">
    <property type="term" value="F:low-density lipoprotein particle receptor binding"/>
    <property type="evidence" value="ECO:0007669"/>
    <property type="project" value="InterPro"/>
</dbReference>
<evidence type="ECO:0000313" key="3">
    <source>
        <dbReference type="Proteomes" id="UP000095283"/>
    </source>
</evidence>